<keyword evidence="4" id="KW-0159">Chromosome partition</keyword>
<evidence type="ECO:0000313" key="6">
    <source>
        <dbReference type="EMBL" id="RHY25022.1"/>
    </source>
</evidence>
<dbReference type="EMBL" id="QUSY01001420">
    <property type="protein sequence ID" value="RHY25022.1"/>
    <property type="molecule type" value="Genomic_DNA"/>
</dbReference>
<dbReference type="Pfam" id="PF03568">
    <property type="entry name" value="Separin_C"/>
    <property type="match status" value="1"/>
</dbReference>
<evidence type="ECO:0000259" key="5">
    <source>
        <dbReference type="PROSITE" id="PS51700"/>
    </source>
</evidence>
<evidence type="ECO:0000313" key="7">
    <source>
        <dbReference type="Proteomes" id="UP000285060"/>
    </source>
</evidence>
<sequence length="1056" mass="118643">MEAVVKSLRKLEGDDSSKPHTLQALELFVSMHPSPKTLTVHAHFLERLVPSKDHRQRIPTPVPISKSPSLCLQGFQLALKNEDLPSLLLASLLVLNLNRDVVTFKQPFTWETMHLQLAKKLLDAIPQTNDTNNSLGRSLVWHHMSDAVTHLHRGVSYVRDPAFAEIAERDWHLIAMKWFKMGLYKAVVDWCSVLSPHFPKCYLLLGLAHQKLLEWAKAVNAWEIGVSHGHVALDKFTQLLFNVTPSIGCRSLQSSAMEPHHADIAPLIAHQVESVWLVQCRKQQCSDSAVSTLKYGLALWEIVDRSSFRRRKAVALAEYFTERNPQALMDTYHTLIQGCPCSRDKWVLLVEQHLVARYACLPLQYFDAVEALYLIWKDYDQPDVVLQAGATLLGVTDLYVTAHDALNSGDYVLAESRWKQLCKESYQHAYALGLHECLVEPDDPSKMYLQLVHLDEFHAFATVLYNLQHLAKVYMATSRNKALLYLQYLQNLTKKLDMLPASRQISCLSIEFALNQGLLGEADAELSQLRANPVNESYHLKQSCFEDILHGDVHTLARTVSLATHAYKKAKTKSVPMYPKFQDILALVYRKLALNMPDPVLASQKATKLSLTRVDSRLAMQTLSHALRRRRTREALSQSMHSLQEAYGLFAETKRSIHHHPFCIEYVLTCLESLKYIEDPAMHVQIQWRMSWLLSGMPSSASGIVHDTTSFQKRWTSSAVPSDWNVLVLKKCNDSDLIVHRIQVSPLALRMPMQVAQDDAMVGRTMGRALDTLSGHTAEEAATWTSSQKKQWWKQRVHLDGQLKLLVGKALVKEGLKFCGVPWTSQSLPRLSATMAVPPGLTLLSTNLHGFPWEGLFPPGFPVSRLHSMAPLFDGVSWSVSRQSVHYIVNPGGDLLNTATFLHPILTRGRTEWQWSTCDDPSDAAAIFAKDVFLYCGHGSGERYIGRQVVEHLTKCPVALLMGCSSARLTPFGLYEPEGMLASYLEAKSPAVVGMLWDVTDRDLDRLSLALLETWFNTDASLCQALANARDECKLPCLNGLAAVCYGLPVVVKPGL</sequence>
<dbReference type="Proteomes" id="UP000285060">
    <property type="component" value="Unassembled WGS sequence"/>
</dbReference>
<dbReference type="AlphaFoldDB" id="A0A3R7A461"/>
<keyword evidence="7" id="KW-1185">Reference proteome</keyword>
<dbReference type="GO" id="GO:0072686">
    <property type="term" value="C:mitotic spindle"/>
    <property type="evidence" value="ECO:0007669"/>
    <property type="project" value="TreeGrafter"/>
</dbReference>
<dbReference type="PROSITE" id="PS51700">
    <property type="entry name" value="SEPARIN"/>
    <property type="match status" value="1"/>
</dbReference>
<accession>A0A3R7A461</accession>
<keyword evidence="3" id="KW-0378">Hydrolase</keyword>
<dbReference type="GO" id="GO:0005634">
    <property type="term" value="C:nucleus"/>
    <property type="evidence" value="ECO:0007669"/>
    <property type="project" value="InterPro"/>
</dbReference>
<comment type="catalytic activity">
    <reaction evidence="1">
        <text>All bonds known to be hydrolyzed by this endopeptidase have arginine in P1 and an acidic residue in P4. P6 is often occupied by an acidic residue or by a hydroxy-amino-acid residue, the phosphorylation of which enhances cleavage.</text>
        <dbReference type="EC" id="3.4.22.49"/>
    </reaction>
</comment>
<dbReference type="VEuPathDB" id="FungiDB:H310_09785"/>
<dbReference type="GO" id="GO:0051307">
    <property type="term" value="P:meiotic chromosome separation"/>
    <property type="evidence" value="ECO:0007669"/>
    <property type="project" value="TreeGrafter"/>
</dbReference>
<dbReference type="GO" id="GO:0004197">
    <property type="term" value="F:cysteine-type endopeptidase activity"/>
    <property type="evidence" value="ECO:0007669"/>
    <property type="project" value="InterPro"/>
</dbReference>
<organism evidence="6 7">
    <name type="scientific">Aphanomyces invadans</name>
    <dbReference type="NCBI Taxonomy" id="157072"/>
    <lineage>
        <taxon>Eukaryota</taxon>
        <taxon>Sar</taxon>
        <taxon>Stramenopiles</taxon>
        <taxon>Oomycota</taxon>
        <taxon>Saprolegniomycetes</taxon>
        <taxon>Saprolegniales</taxon>
        <taxon>Verrucalvaceae</taxon>
        <taxon>Aphanomyces</taxon>
    </lineage>
</organism>
<protein>
    <recommendedName>
        <fullName evidence="2">separase</fullName>
        <ecNumber evidence="2">3.4.22.49</ecNumber>
    </recommendedName>
</protein>
<dbReference type="EC" id="3.4.22.49" evidence="2"/>
<evidence type="ECO:0000256" key="1">
    <source>
        <dbReference type="ARBA" id="ARBA00000451"/>
    </source>
</evidence>
<dbReference type="GO" id="GO:0005737">
    <property type="term" value="C:cytoplasm"/>
    <property type="evidence" value="ECO:0007669"/>
    <property type="project" value="TreeGrafter"/>
</dbReference>
<proteinExistence type="predicted"/>
<dbReference type="PANTHER" id="PTHR12792">
    <property type="entry name" value="EXTRA SPINDLE POLES 1-RELATED"/>
    <property type="match status" value="1"/>
</dbReference>
<reference evidence="6 7" key="1">
    <citation type="submission" date="2018-08" db="EMBL/GenBank/DDBJ databases">
        <title>Aphanomyces genome sequencing and annotation.</title>
        <authorList>
            <person name="Minardi D."/>
            <person name="Oidtmann B."/>
            <person name="Van Der Giezen M."/>
            <person name="Studholme D.J."/>
        </authorList>
    </citation>
    <scope>NUCLEOTIDE SEQUENCE [LARGE SCALE GENOMIC DNA]</scope>
    <source>
        <strain evidence="6 7">NJM0002</strain>
    </source>
</reference>
<feature type="domain" description="Peptidase C50" evidence="5">
    <location>
        <begin position="882"/>
        <end position="975"/>
    </location>
</feature>
<evidence type="ECO:0000256" key="3">
    <source>
        <dbReference type="ARBA" id="ARBA00022801"/>
    </source>
</evidence>
<name>A0A3R7A461_9STRA</name>
<dbReference type="GO" id="GO:0006508">
    <property type="term" value="P:proteolysis"/>
    <property type="evidence" value="ECO:0007669"/>
    <property type="project" value="InterPro"/>
</dbReference>
<evidence type="ECO:0000256" key="2">
    <source>
        <dbReference type="ARBA" id="ARBA00012489"/>
    </source>
</evidence>
<gene>
    <name evidence="6" type="ORF">DYB32_008558</name>
</gene>
<dbReference type="InterPro" id="IPR030397">
    <property type="entry name" value="SEPARIN_core_dom"/>
</dbReference>
<dbReference type="PANTHER" id="PTHR12792:SF0">
    <property type="entry name" value="SEPARIN"/>
    <property type="match status" value="1"/>
</dbReference>
<dbReference type="InterPro" id="IPR005314">
    <property type="entry name" value="Peptidase_C50"/>
</dbReference>
<comment type="caution">
    <text evidence="6">The sequence shown here is derived from an EMBL/GenBank/DDBJ whole genome shotgun (WGS) entry which is preliminary data.</text>
</comment>
<evidence type="ECO:0000256" key="4">
    <source>
        <dbReference type="ARBA" id="ARBA00022829"/>
    </source>
</evidence>